<dbReference type="Gene3D" id="3.40.50.2000">
    <property type="entry name" value="Glycogen Phosphorylase B"/>
    <property type="match status" value="2"/>
</dbReference>
<proteinExistence type="predicted"/>
<dbReference type="FunFam" id="3.40.50.2000:FF:000082">
    <property type="entry name" value="Glycosyltransferase"/>
    <property type="match status" value="1"/>
</dbReference>
<keyword evidence="1" id="KW-0808">Transferase</keyword>
<dbReference type="PANTHER" id="PTHR48048">
    <property type="entry name" value="GLYCOSYLTRANSFERASE"/>
    <property type="match status" value="1"/>
</dbReference>
<organism evidence="2 3">
    <name type="scientific">Triticum turgidum subsp. durum</name>
    <name type="common">Durum wheat</name>
    <name type="synonym">Triticum durum</name>
    <dbReference type="NCBI Taxonomy" id="4567"/>
    <lineage>
        <taxon>Eukaryota</taxon>
        <taxon>Viridiplantae</taxon>
        <taxon>Streptophyta</taxon>
        <taxon>Embryophyta</taxon>
        <taxon>Tracheophyta</taxon>
        <taxon>Spermatophyta</taxon>
        <taxon>Magnoliopsida</taxon>
        <taxon>Liliopsida</taxon>
        <taxon>Poales</taxon>
        <taxon>Poaceae</taxon>
        <taxon>BOP clade</taxon>
        <taxon>Pooideae</taxon>
        <taxon>Triticodae</taxon>
        <taxon>Triticeae</taxon>
        <taxon>Triticinae</taxon>
        <taxon>Triticum</taxon>
    </lineage>
</organism>
<keyword evidence="3" id="KW-1185">Reference proteome</keyword>
<reference evidence="2 3" key="1">
    <citation type="submission" date="2017-09" db="EMBL/GenBank/DDBJ databases">
        <authorList>
            <consortium name="International Durum Wheat Genome Sequencing Consortium (IDWGSC)"/>
            <person name="Milanesi L."/>
        </authorList>
    </citation>
    <scope>NUCLEOTIDE SEQUENCE [LARGE SCALE GENOMIC DNA]</scope>
    <source>
        <strain evidence="3">cv. Svevo</strain>
    </source>
</reference>
<evidence type="ECO:0000313" key="2">
    <source>
        <dbReference type="EMBL" id="VAH86475.1"/>
    </source>
</evidence>
<sequence length="320" mass="35295">MKQAVVLYPGAGVGHVRPMTELANVFLKHGYDITMVLVEPPFKLADSGTTAIEHIAASNPSISFHFLPSIHAPDFAGSGKHPFLLMLQLLHYYNEQFEAFLRAIDQKSLHSVVLGMFCIDATNICMNIGVPVYTFLAGSASCLSALTQLPALISGRHTGLKELGDTPLDFVGVPPMPASHLIKELLEHPEDEMCKAMMNIWKRNTQTMGVLLNTFESLESRAVQSLRGPLCLPERILPPIYCVGPLVGKGAKDEDKVERNECLKWLDVQPDHSVVFFCLGSKGMHLAEHLKEIAVGLERSGQRFLWSVRTPAEATARRKT</sequence>
<dbReference type="InterPro" id="IPR050481">
    <property type="entry name" value="UDP-glycosyltransf_plant"/>
</dbReference>
<evidence type="ECO:0000313" key="3">
    <source>
        <dbReference type="Proteomes" id="UP000324705"/>
    </source>
</evidence>
<dbReference type="SUPFAM" id="SSF53756">
    <property type="entry name" value="UDP-Glycosyltransferase/glycogen phosphorylase"/>
    <property type="match status" value="1"/>
</dbReference>
<evidence type="ECO:0000256" key="1">
    <source>
        <dbReference type="ARBA" id="ARBA00022679"/>
    </source>
</evidence>
<protein>
    <submittedName>
        <fullName evidence="2">Uncharacterized protein</fullName>
    </submittedName>
</protein>
<accession>A0A9R1QZR8</accession>
<name>A0A9R1QZR8_TRITD</name>
<dbReference type="AlphaFoldDB" id="A0A9R1QZR8"/>
<dbReference type="Pfam" id="PF00201">
    <property type="entry name" value="UDPGT"/>
    <property type="match status" value="1"/>
</dbReference>
<dbReference type="InterPro" id="IPR002213">
    <property type="entry name" value="UDP_glucos_trans"/>
</dbReference>
<dbReference type="Proteomes" id="UP000324705">
    <property type="component" value="Chromosome 3B"/>
</dbReference>
<dbReference type="PANTHER" id="PTHR48048:SF4">
    <property type="entry name" value="GLYCOSYLTRANSFERASE"/>
    <property type="match status" value="1"/>
</dbReference>
<gene>
    <name evidence="2" type="ORF">TRITD_3Bv1G279580</name>
</gene>
<dbReference type="Gramene" id="TRITD3Bv1G279580.1">
    <property type="protein sequence ID" value="TRITD3Bv1G279580.1"/>
    <property type="gene ID" value="TRITD3Bv1G279580"/>
</dbReference>
<dbReference type="GO" id="GO:0035251">
    <property type="term" value="F:UDP-glucosyltransferase activity"/>
    <property type="evidence" value="ECO:0007669"/>
    <property type="project" value="InterPro"/>
</dbReference>
<dbReference type="EMBL" id="LT934116">
    <property type="protein sequence ID" value="VAH86475.1"/>
    <property type="molecule type" value="Genomic_DNA"/>
</dbReference>